<organism evidence="1 2">
    <name type="scientific">Pseudorhodobacter antarcticus</name>
    <dbReference type="NCBI Taxonomy" id="1077947"/>
    <lineage>
        <taxon>Bacteria</taxon>
        <taxon>Pseudomonadati</taxon>
        <taxon>Pseudomonadota</taxon>
        <taxon>Alphaproteobacteria</taxon>
        <taxon>Rhodobacterales</taxon>
        <taxon>Paracoccaceae</taxon>
        <taxon>Pseudorhodobacter</taxon>
    </lineage>
</organism>
<protein>
    <submittedName>
        <fullName evidence="1">Uncharacterized protein</fullName>
    </submittedName>
</protein>
<dbReference type="AlphaFoldDB" id="A0A1H8G8G1"/>
<evidence type="ECO:0000313" key="1">
    <source>
        <dbReference type="EMBL" id="SEN40302.1"/>
    </source>
</evidence>
<keyword evidence="2" id="KW-1185">Reference proteome</keyword>
<proteinExistence type="predicted"/>
<sequence>MTLTGPTYSNAPDSLITHWEKRRAPLGFSKGENLAGLDTDLAALTTKNLADPPNPLPDNASRHRAKEHELRRELAGQSELVLLHGMTVSHLRKRSFPAHTPDLFYKIWVDHCDYLLGTLNTRWLISAAITFGEYGKTESEKSLGRELGMLFSMMKLYEFERLHSGKTPDDAFGLRRVEAELPLGMSPFSLASGGLDINLLAPLWQRATDERVMGALACALLDRLNSDQGGIFRRINAMRTKKQARIAARTKDERKE</sequence>
<reference evidence="1 2" key="1">
    <citation type="submission" date="2016-10" db="EMBL/GenBank/DDBJ databases">
        <authorList>
            <person name="de Groot N.N."/>
        </authorList>
    </citation>
    <scope>NUCLEOTIDE SEQUENCE [LARGE SCALE GENOMIC DNA]</scope>
    <source>
        <strain evidence="1 2">CGMCC 1.10836</strain>
    </source>
</reference>
<gene>
    <name evidence="1" type="ORF">SAMN05216227_101340</name>
</gene>
<dbReference type="EMBL" id="FOCO01000013">
    <property type="protein sequence ID" value="SEN40302.1"/>
    <property type="molecule type" value="Genomic_DNA"/>
</dbReference>
<name>A0A1H8G8G1_9RHOB</name>
<dbReference type="STRING" id="1077947.SAMN05216227_101340"/>
<evidence type="ECO:0000313" key="2">
    <source>
        <dbReference type="Proteomes" id="UP000183002"/>
    </source>
</evidence>
<dbReference type="Proteomes" id="UP000183002">
    <property type="component" value="Unassembled WGS sequence"/>
</dbReference>
<accession>A0A1H8G8G1</accession>